<reference evidence="2 3" key="1">
    <citation type="submission" date="2018-04" db="EMBL/GenBank/DDBJ databases">
        <title>Draft Genome Sequence of Phosphate-Solubilizing Chryseobacterium sp. ISE14 that is a Biocontrol and Plant Growth-Promoting Rhizobacterium Isolated from Cucumber.</title>
        <authorList>
            <person name="Jeong J.-J."/>
            <person name="Sang M.K."/>
            <person name="Choi I.-G."/>
            <person name="Kim K.D."/>
        </authorList>
    </citation>
    <scope>NUCLEOTIDE SEQUENCE [LARGE SCALE GENOMIC DNA]</scope>
    <source>
        <strain evidence="2 3">ISE14</strain>
    </source>
</reference>
<dbReference type="Proteomes" id="UP000236594">
    <property type="component" value="Unassembled WGS sequence"/>
</dbReference>
<evidence type="ECO:0000313" key="2">
    <source>
        <dbReference type="EMBL" id="PWN62405.1"/>
    </source>
</evidence>
<sequence>MKKYLLILFSVLGTLFLNSCANDGDWENENGGQFGFKIERDDNFIEKGIGELNQLKFNILPNYDFSTIPTTFKFTTNLNGSLKLNGQALVANQEYTFTSKNNIFEYVGNVSGTHNLKITVKNSKGATKEEEFELPYSISEFTHTYTGGTAQIFQGDDTQYLMKITPGAGQPTSGYEIKFNSYTGNIKLNGVAATPGQFYTLPNIDSFNVTLNTNTAGQGALHYTIKNSTVNKDYSIQQDVTARQITIESMNISATTVAPNTLMSLIGVVKKSPITGNLNVQYKTWISSASNNNTNGIQNTNNVYTPYTLGSTGNFNYNMNAVAAGTYTYNVQFKDEYGNESTVKTFNVTVENSLAITTPATVTVNLQRTATPLNNQWFQHDIRHKYLGAVLNVAAQASVGNGISKVRFELNFNYEGQAVSKVYEYTYGNFPDNVNLGYTNTNDGYQMGAWIAQGNTHMINASNGTFTCYVYDKFNNVVTQTGTTNVIVN</sequence>
<dbReference type="AlphaFoldDB" id="A0A316WLZ2"/>
<gene>
    <name evidence="2" type="ORF">C1631_022840</name>
</gene>
<proteinExistence type="predicted"/>
<dbReference type="OrthoDB" id="1225421at2"/>
<dbReference type="Gene3D" id="2.60.40.2410">
    <property type="entry name" value="Uncharacterised protein PF12988, DUF3872"/>
    <property type="match status" value="2"/>
</dbReference>
<name>A0A316WLZ2_9FLAO</name>
<keyword evidence="1" id="KW-0732">Signal</keyword>
<protein>
    <submittedName>
        <fullName evidence="2">Uncharacterized protein</fullName>
    </submittedName>
</protein>
<organism evidence="2 3">
    <name type="scientific">Chryseobacterium phosphatilyticum</name>
    <dbReference type="NCBI Taxonomy" id="475075"/>
    <lineage>
        <taxon>Bacteria</taxon>
        <taxon>Pseudomonadati</taxon>
        <taxon>Bacteroidota</taxon>
        <taxon>Flavobacteriia</taxon>
        <taxon>Flavobacteriales</taxon>
        <taxon>Weeksellaceae</taxon>
        <taxon>Chryseobacterium group</taxon>
        <taxon>Chryseobacterium</taxon>
    </lineage>
</organism>
<dbReference type="EMBL" id="PPED02000009">
    <property type="protein sequence ID" value="PWN62405.1"/>
    <property type="molecule type" value="Genomic_DNA"/>
</dbReference>
<accession>A0A316WLZ2</accession>
<evidence type="ECO:0000256" key="1">
    <source>
        <dbReference type="SAM" id="SignalP"/>
    </source>
</evidence>
<comment type="caution">
    <text evidence="2">The sequence shown here is derived from an EMBL/GenBank/DDBJ whole genome shotgun (WGS) entry which is preliminary data.</text>
</comment>
<dbReference type="InterPro" id="IPR038707">
    <property type="entry name" value="TraQ_sf"/>
</dbReference>
<dbReference type="RefSeq" id="WP_109714397.1">
    <property type="nucleotide sequence ID" value="NZ_PPED02000009.1"/>
</dbReference>
<keyword evidence="3" id="KW-1185">Reference proteome</keyword>
<evidence type="ECO:0000313" key="3">
    <source>
        <dbReference type="Proteomes" id="UP000236594"/>
    </source>
</evidence>
<feature type="chain" id="PRO_5016292173" evidence="1">
    <location>
        <begin position="22"/>
        <end position="489"/>
    </location>
</feature>
<feature type="signal peptide" evidence="1">
    <location>
        <begin position="1"/>
        <end position="21"/>
    </location>
</feature>